<sequence length="2517" mass="266937">MGMEMPDAVKWLLPIVVGESWPEGDEDKLRELRDAWHNASKAIQPIADTATKGATEVLGGWSGQGAEKFAEAWKKFVEGDEAYFKSLADSSKALGDSCNATALDVEYTKYMIIISLVILAAQIVAMIAAAAVTFGGSTAGIAPAQIATRMTVQMIFRQLMQKLAQEGFKKVAKELLEKLLKEGLKKIGKEVLQNTAMNLAMDAGIQGLQMAKGDRDSWDFSKTKDSAISGAVDGVVGAGSSSIGKGATKGLSDSVGGQIVDSAARGAVRGAAEGVASTVGQAAVTGDLDKLSAKDLLMGASGGAVGGGVDGAKSQIGDIRTANTPSATPDADGPSTPDVDSGDSGDSGTPSRRDSSSNGDSSAGDSSGGDSSARNSSSDGDSSSGDSSGGDSSARNSSSDGDSSPRSSSGSSDSPAQSQSQSQSQSQGQPRSDGGSQAPQQASQQHHTPASDDGPQRAADSDRVSQSSTQAPERPADAPANTGDGQRAPQTHHNAPAAAADNGSGQQHQAAAANQQQAPAAAQAPAQAPAASPAQAPAASPSPSPASGPSQSGGMPPAASSGAPSSTGGAPASTGAPSSSGGSSSGGYGMASNPGPSTSAPSGGYGMAPGGNPPGNGPTPGGFPPPGHDPSRPGRPNDSVQAAGLAGNGGPQQPRFDQQPGPAPFQGQPMQQGPQGGFAPPPPPPGGGGGPMPPRGSQGQPGPMGPRPTGPQPPPPPRHPGQGGPPQDRGPRQRPQQPPQGPPQQGPHGQPRPQQGPPQGYQGRPGQGPGPNGGVPPRPQTPPPPGQHPGQHPGQRGPAGHPPPPPRPPHPGNGPFPGNRGPVPPPPPGHHPGQQGQQGQPGRPGPQPGRPMPPGDGPPRFGGQQPPRPPQVPAPRPGQDGYAGLPDRTPQDRTQQPQQPQRPPQQPAQPPAPVRPAEPAPQRAPQDHGGNPPKDTDLPKDVEAPKDTELPKDTETPKDTDTHHETEAPEDVTPDDKAADDLGSTIDEPYLTDPDFHTDDPAAYRALGETQLDVRGFDKSTGESRAEQVHREGLEKRDKHPDQRVKDMSDQGAYAVHSYTRSDMAERITHAQRHGGPELDALRPHIEAITSGLNEMPAYEGLVSRRVNFHGNESAIRGFLEAHTRGQVIVDPQMLSASRVTAEHPRSTFTGEVEMRIQSKTGRHIEDLASRPHEREVLMKSATQLRVTDVKFGPGHPEHPDYQARVKDGTASELPKWVVECEEVVAGDDGHLSPDEVNQKVAERREFNSAERDRLAQEEADAEAQLRRDRPELFQGKGIASLETKVSDGNGGWTDAADLPDREAPTPPREHAPDGGWSELAKPLEEGGTPVIHAGSTETPHQQVRLLADELPAIGEANTRNYYAPESWKDGYQTNSAEALVAFENRMDGRDAVAGPSTEGSPLQHVSDRLGGQWSDRNGFGDIARELGERPVGARTAVAFEHHAAAEPDAPEGSPRSKDRIETRIVAAVNTPHGVVFADPMTGRLAQLPDNPTSIKAMPMGGGDAPHAHTPEAPEAPQRTHSETPAETHTGTGPETRAEAPPQSTADRLRGDAEPPPVDRPDEQQAPKTELDISERLKGTEEAPARHDESYVNDENFRGSPEDHKSLRDRYDNADLAEQAREKAQRRLEASPLKDRVSPEAAEAIYSYSREHAYAINEANRLGESHPGFENAQRSTRAIVGALNELPDFHGEAIRGIDTKGDMRAAEIMAAHYEPGQTVPEPTMTSATIKTSPDTKSKFGEDVEIHIVSKTGKDVSSLAENPGENESINKPATQLYVHSKEFKTPPLVDRPKWVIHAEEVTPGDPRYLDPETAKQKMDERRARHAAEAPELARLAQARSMARLGGFDEPQTPPITAENPADHGVADADKGPEHGEQPAQDHGATDDTMELPVPERDYSSLAVATNPPSEPAIHAGSASPAQQAAYIADRHPRLGEVNPHFNDPDALDNGYRSNCTRTPGAYMDRLNGIDSTAEPLLMHEMDSRGTLEHVEERFGGQFSDRADYDTVIREMRGMPTDHHAVVAVKYLDENGVERGHVAMVANTRDGVAFIDPQSGALMNLPQPPLGVKLMHVGVPEGPAQHAGQHTDGHTTRTEAAATRPVDPRIAFARPDQPVDPRIAFAREDTPDVSPSRIGPDGRPIVTPPRDGGYGMAHDGPENVDPAARAEVERFLNDPEVAARVDGLDPDEKRAVHEDENGVKHDVGPMRDYIREHLPAHPELVRLMEHPDNAYLRASLLNNPMTIGSLLLHPEAIPILEDALRDVEERGYQMINEVHEAGPGETPLTQEQRDISDAAAGIADAANPKHQFHKGFDPEHSGDPVKIQEFLDAERQAWPQNQGDLNRIAERIAADNNGEASGRPGVKDDDRAKAKIAGYDGDASQLTDLVGAKIQFDSVADVYNALAAVVADGTLKIVSFDDRFANPQDSGYRDLQMNVRLPNGHVAELRLHLRHIDTVSAYEHALYEVRRDFPTYNRTLDQDNKKRLTPEQALLESALMDRVRDKFMTGLRNGLPKPPEENT</sequence>
<feature type="transmembrane region" description="Helical" evidence="2">
    <location>
        <begin position="110"/>
        <end position="134"/>
    </location>
</feature>
<feature type="compositionally biased region" description="Pro residues" evidence="1">
    <location>
        <begin position="611"/>
        <end position="628"/>
    </location>
</feature>
<evidence type="ECO:0000313" key="5">
    <source>
        <dbReference type="Proteomes" id="UP000635387"/>
    </source>
</evidence>
<feature type="region of interest" description="Disordered" evidence="1">
    <location>
        <begin position="1802"/>
        <end position="1829"/>
    </location>
</feature>
<feature type="compositionally biased region" description="Low complexity" evidence="1">
    <location>
        <begin position="746"/>
        <end position="762"/>
    </location>
</feature>
<evidence type="ECO:0000256" key="1">
    <source>
        <dbReference type="SAM" id="MobiDB-lite"/>
    </source>
</evidence>
<dbReference type="InterPro" id="IPR057746">
    <property type="entry name" value="CpnT-like_N"/>
</dbReference>
<accession>A0ABQ3LLK0</accession>
<dbReference type="Pfam" id="PF04607">
    <property type="entry name" value="RelA_SpoT"/>
    <property type="match status" value="1"/>
</dbReference>
<keyword evidence="2" id="KW-1133">Transmembrane helix</keyword>
<feature type="compositionally biased region" description="Pro residues" evidence="1">
    <location>
        <begin position="703"/>
        <end position="719"/>
    </location>
</feature>
<dbReference type="EMBL" id="BNAY01000004">
    <property type="protein sequence ID" value="GHH19062.1"/>
    <property type="molecule type" value="Genomic_DNA"/>
</dbReference>
<feature type="compositionally biased region" description="Basic and acidic residues" evidence="1">
    <location>
        <begin position="1248"/>
        <end position="1257"/>
    </location>
</feature>
<comment type="caution">
    <text evidence="4">The sequence shown here is derived from an EMBL/GenBank/DDBJ whole genome shotgun (WGS) entry which is preliminary data.</text>
</comment>
<feature type="compositionally biased region" description="Pro residues" evidence="1">
    <location>
        <begin position="736"/>
        <end position="745"/>
    </location>
</feature>
<keyword evidence="5" id="KW-1185">Reference proteome</keyword>
<dbReference type="Proteomes" id="UP000635387">
    <property type="component" value="Unassembled WGS sequence"/>
</dbReference>
<feature type="compositionally biased region" description="Pro residues" evidence="1">
    <location>
        <begin position="866"/>
        <end position="876"/>
    </location>
</feature>
<feature type="region of interest" description="Disordered" evidence="1">
    <location>
        <begin position="2077"/>
        <end position="2096"/>
    </location>
</feature>
<keyword evidence="2" id="KW-0812">Transmembrane</keyword>
<dbReference type="Gene3D" id="3.30.460.10">
    <property type="entry name" value="Beta Polymerase, domain 2"/>
    <property type="match status" value="1"/>
</dbReference>
<dbReference type="Pfam" id="PF15644">
    <property type="entry name" value="Gln_amidase"/>
    <property type="match status" value="2"/>
</dbReference>
<gene>
    <name evidence="4" type="ORF">GCM10017790_37200</name>
</gene>
<dbReference type="InterPro" id="IPR036689">
    <property type="entry name" value="ESAT-6-like_sf"/>
</dbReference>
<dbReference type="InterPro" id="IPR043519">
    <property type="entry name" value="NT_sf"/>
</dbReference>
<feature type="compositionally biased region" description="Basic and acidic residues" evidence="1">
    <location>
        <begin position="1547"/>
        <end position="1636"/>
    </location>
</feature>
<feature type="compositionally biased region" description="Basic and acidic residues" evidence="1">
    <location>
        <begin position="1806"/>
        <end position="1827"/>
    </location>
</feature>
<feature type="region of interest" description="Disordered" evidence="1">
    <location>
        <begin position="1844"/>
        <end position="1890"/>
    </location>
</feature>
<feature type="compositionally biased region" description="Pro residues" evidence="1">
    <location>
        <begin position="843"/>
        <end position="857"/>
    </location>
</feature>
<dbReference type="Gene3D" id="3.90.176.10">
    <property type="entry name" value="Toxin ADP-ribosyltransferase, Chain A, domain 1"/>
    <property type="match status" value="2"/>
</dbReference>
<feature type="compositionally biased region" description="Low complexity" evidence="1">
    <location>
        <begin position="332"/>
        <end position="448"/>
    </location>
</feature>
<feature type="region of interest" description="Disordered" evidence="1">
    <location>
        <begin position="1716"/>
        <end position="1737"/>
    </location>
</feature>
<dbReference type="SUPFAM" id="SSF56399">
    <property type="entry name" value="ADP-ribosylation"/>
    <property type="match status" value="1"/>
</dbReference>
<feature type="compositionally biased region" description="Polar residues" evidence="1">
    <location>
        <begin position="1723"/>
        <end position="1732"/>
    </location>
</feature>
<dbReference type="Gene3D" id="1.10.287.1060">
    <property type="entry name" value="ESAT-6-like"/>
    <property type="match status" value="1"/>
</dbReference>
<feature type="region of interest" description="Disordered" evidence="1">
    <location>
        <begin position="303"/>
        <end position="1004"/>
    </location>
</feature>
<feature type="compositionally biased region" description="Basic and acidic residues" evidence="1">
    <location>
        <begin position="1299"/>
        <end position="1313"/>
    </location>
</feature>
<dbReference type="SUPFAM" id="SSF81301">
    <property type="entry name" value="Nucleotidyltransferase"/>
    <property type="match status" value="1"/>
</dbReference>
<reference evidence="5" key="1">
    <citation type="journal article" date="2019" name="Int. J. Syst. Evol. Microbiol.">
        <title>The Global Catalogue of Microorganisms (GCM) 10K type strain sequencing project: providing services to taxonomists for standard genome sequencing and annotation.</title>
        <authorList>
            <consortium name="The Broad Institute Genomics Platform"/>
            <consortium name="The Broad Institute Genome Sequencing Center for Infectious Disease"/>
            <person name="Wu L."/>
            <person name="Ma J."/>
        </authorList>
    </citation>
    <scope>NUCLEOTIDE SEQUENCE [LARGE SCALE GENOMIC DNA]</scope>
    <source>
        <strain evidence="5">CGMCC 4.7683</strain>
    </source>
</reference>
<feature type="compositionally biased region" description="Low complexity" evidence="1">
    <location>
        <begin position="658"/>
        <end position="673"/>
    </location>
</feature>
<dbReference type="CDD" id="cd05399">
    <property type="entry name" value="NT_Rel-Spo_like"/>
    <property type="match status" value="1"/>
</dbReference>
<evidence type="ECO:0000259" key="3">
    <source>
        <dbReference type="SMART" id="SM00954"/>
    </source>
</evidence>
<evidence type="ECO:0000313" key="4">
    <source>
        <dbReference type="EMBL" id="GHH19062.1"/>
    </source>
</evidence>
<feature type="compositionally biased region" description="Low complexity" evidence="1">
    <location>
        <begin position="503"/>
        <end position="539"/>
    </location>
</feature>
<name>A0ABQ3LLK0_9PSEU</name>
<dbReference type="SUPFAM" id="SSF140453">
    <property type="entry name" value="EsxAB dimer-like"/>
    <property type="match status" value="1"/>
</dbReference>
<feature type="region of interest" description="Disordered" evidence="1">
    <location>
        <begin position="1248"/>
        <end position="1316"/>
    </location>
</feature>
<feature type="compositionally biased region" description="Basic and acidic residues" evidence="1">
    <location>
        <begin position="934"/>
        <end position="967"/>
    </location>
</feature>
<feature type="compositionally biased region" description="Basic and acidic residues" evidence="1">
    <location>
        <begin position="1859"/>
        <end position="1875"/>
    </location>
</feature>
<evidence type="ECO:0000256" key="2">
    <source>
        <dbReference type="SAM" id="Phobius"/>
    </source>
</evidence>
<feature type="compositionally biased region" description="Low complexity" evidence="1">
    <location>
        <begin position="547"/>
        <end position="582"/>
    </location>
</feature>
<dbReference type="InterPro" id="IPR007685">
    <property type="entry name" value="RelA_SpoT"/>
</dbReference>
<feature type="compositionally biased region" description="Low complexity" evidence="1">
    <location>
        <begin position="886"/>
        <end position="899"/>
    </location>
</feature>
<feature type="compositionally biased region" description="Low complexity" evidence="1">
    <location>
        <begin position="831"/>
        <end position="841"/>
    </location>
</feature>
<feature type="compositionally biased region" description="Pro residues" evidence="1">
    <location>
        <begin position="900"/>
        <end position="919"/>
    </location>
</feature>
<feature type="compositionally biased region" description="Low complexity" evidence="1">
    <location>
        <begin position="788"/>
        <end position="799"/>
    </location>
</feature>
<feature type="region of interest" description="Disordered" evidence="1">
    <location>
        <begin position="1481"/>
        <end position="1636"/>
    </location>
</feature>
<proteinExistence type="predicted"/>
<feature type="compositionally biased region" description="Pro residues" evidence="1">
    <location>
        <begin position="774"/>
        <end position="787"/>
    </location>
</feature>
<dbReference type="Pfam" id="PF25547">
    <property type="entry name" value="WXG100_2"/>
    <property type="match status" value="1"/>
</dbReference>
<feature type="compositionally biased region" description="Basic and acidic residues" evidence="1">
    <location>
        <begin position="1506"/>
        <end position="1526"/>
    </location>
</feature>
<feature type="compositionally biased region" description="Gly residues" evidence="1">
    <location>
        <begin position="763"/>
        <end position="773"/>
    </location>
</feature>
<keyword evidence="2" id="KW-0472">Membrane</keyword>
<dbReference type="SMART" id="SM00954">
    <property type="entry name" value="RelA_SpoT"/>
    <property type="match status" value="1"/>
</dbReference>
<protein>
    <recommendedName>
        <fullName evidence="3">RelA/SpoT domain-containing protein</fullName>
    </recommendedName>
</protein>
<feature type="region of interest" description="Disordered" evidence="1">
    <location>
        <begin position="1016"/>
        <end position="1048"/>
    </location>
</feature>
<dbReference type="PROSITE" id="PS51996">
    <property type="entry name" value="TR_MART"/>
    <property type="match status" value="2"/>
</dbReference>
<feature type="compositionally biased region" description="Pro residues" evidence="1">
    <location>
        <begin position="679"/>
        <end position="694"/>
    </location>
</feature>
<dbReference type="InterPro" id="IPR028908">
    <property type="entry name" value="Tox-PL_dom"/>
</dbReference>
<organism evidence="4 5">
    <name type="scientific">Amycolatopsis oliviviridis</name>
    <dbReference type="NCBI Taxonomy" id="1471590"/>
    <lineage>
        <taxon>Bacteria</taxon>
        <taxon>Bacillati</taxon>
        <taxon>Actinomycetota</taxon>
        <taxon>Actinomycetes</taxon>
        <taxon>Pseudonocardiales</taxon>
        <taxon>Pseudonocardiaceae</taxon>
        <taxon>Amycolatopsis</taxon>
    </lineage>
</organism>
<feature type="compositionally biased region" description="Pro residues" evidence="1">
    <location>
        <begin position="800"/>
        <end position="814"/>
    </location>
</feature>
<feature type="domain" description="RelA/SpoT" evidence="3">
    <location>
        <begin position="2356"/>
        <end position="2465"/>
    </location>
</feature>